<evidence type="ECO:0000256" key="1">
    <source>
        <dbReference type="ARBA" id="ARBA00023015"/>
    </source>
</evidence>
<dbReference type="Gene3D" id="1.10.10.60">
    <property type="entry name" value="Homeodomain-like"/>
    <property type="match status" value="1"/>
</dbReference>
<dbReference type="Proteomes" id="UP001193389">
    <property type="component" value="Chromosome"/>
</dbReference>
<dbReference type="Pfam" id="PF12833">
    <property type="entry name" value="HTH_18"/>
    <property type="match status" value="1"/>
</dbReference>
<dbReference type="GO" id="GO:0043565">
    <property type="term" value="F:sequence-specific DNA binding"/>
    <property type="evidence" value="ECO:0007669"/>
    <property type="project" value="InterPro"/>
</dbReference>
<reference evidence="5" key="1">
    <citation type="journal article" date="2020" name="Int. J. Syst. Evol. Microbiol.">
        <title>Aquipluma nitroreducens gen. nov. sp. nov., a novel facultatively anaerobic bacterium isolated from a freshwater lake.</title>
        <authorList>
            <person name="Watanabe M."/>
            <person name="Kojima H."/>
            <person name="Fukui M."/>
        </authorList>
    </citation>
    <scope>NUCLEOTIDE SEQUENCE</scope>
    <source>
        <strain evidence="5">MeG22</strain>
    </source>
</reference>
<evidence type="ECO:0000256" key="3">
    <source>
        <dbReference type="ARBA" id="ARBA00023163"/>
    </source>
</evidence>
<keyword evidence="2" id="KW-0238">DNA-binding</keyword>
<dbReference type="InterPro" id="IPR009057">
    <property type="entry name" value="Homeodomain-like_sf"/>
</dbReference>
<dbReference type="GO" id="GO:0003700">
    <property type="term" value="F:DNA-binding transcription factor activity"/>
    <property type="evidence" value="ECO:0007669"/>
    <property type="project" value="InterPro"/>
</dbReference>
<dbReference type="KEGG" id="anf:AQPE_1494"/>
<evidence type="ECO:0000313" key="6">
    <source>
        <dbReference type="Proteomes" id="UP001193389"/>
    </source>
</evidence>
<dbReference type="InterPro" id="IPR018060">
    <property type="entry name" value="HTH_AraC"/>
</dbReference>
<gene>
    <name evidence="5" type="ORF">AQPE_1494</name>
</gene>
<dbReference type="AlphaFoldDB" id="A0A5K7S7P3"/>
<keyword evidence="3" id="KW-0804">Transcription</keyword>
<dbReference type="RefSeq" id="WP_318350352.1">
    <property type="nucleotide sequence ID" value="NZ_AP018694.1"/>
</dbReference>
<dbReference type="PROSITE" id="PS01124">
    <property type="entry name" value="HTH_ARAC_FAMILY_2"/>
    <property type="match status" value="1"/>
</dbReference>
<dbReference type="PANTHER" id="PTHR43280:SF32">
    <property type="entry name" value="TRANSCRIPTIONAL REGULATORY PROTEIN"/>
    <property type="match status" value="1"/>
</dbReference>
<feature type="domain" description="HTH araC/xylS-type" evidence="4">
    <location>
        <begin position="191"/>
        <end position="289"/>
    </location>
</feature>
<dbReference type="SUPFAM" id="SSF46689">
    <property type="entry name" value="Homeodomain-like"/>
    <property type="match status" value="1"/>
</dbReference>
<proteinExistence type="predicted"/>
<sequence>MKSNISTIDWQNCLQGPETNSIDTDLFLFSNPLLLPAFDFPVKMDIPLTILCSRGAIKASINLKDYTIEAPALFIVASGQIVQYRSVSEDFTGFFMLMSKKFLADLLTGPRERLPVFFSVIDYPLVQLTADDLVSVTDFYMMLQKVIRQTGNPYRLETVRHLVQAMFYNTGYKFHKISDNSTKTKHEILMEEFINLVKAHFKKEREVGFYAAKLKLTPKYLSKLIRDNSNKSVNDWVNDYVILEAKALLKSTDMNIQQISDVLNFPSQSFFGKYFKRLAGVSPKEYRKSK</sequence>
<evidence type="ECO:0000256" key="2">
    <source>
        <dbReference type="ARBA" id="ARBA00023125"/>
    </source>
</evidence>
<evidence type="ECO:0000259" key="4">
    <source>
        <dbReference type="PROSITE" id="PS01124"/>
    </source>
</evidence>
<keyword evidence="6" id="KW-1185">Reference proteome</keyword>
<protein>
    <submittedName>
        <fullName evidence="5">Transcriptional regulator, AraC family</fullName>
    </submittedName>
</protein>
<keyword evidence="1" id="KW-0805">Transcription regulation</keyword>
<name>A0A5K7S7P3_9BACT</name>
<dbReference type="EMBL" id="AP018694">
    <property type="protein sequence ID" value="BBE17344.1"/>
    <property type="molecule type" value="Genomic_DNA"/>
</dbReference>
<dbReference type="SMART" id="SM00342">
    <property type="entry name" value="HTH_ARAC"/>
    <property type="match status" value="1"/>
</dbReference>
<evidence type="ECO:0000313" key="5">
    <source>
        <dbReference type="EMBL" id="BBE17344.1"/>
    </source>
</evidence>
<organism evidence="5 6">
    <name type="scientific">Aquipluma nitroreducens</name>
    <dbReference type="NCBI Taxonomy" id="2010828"/>
    <lineage>
        <taxon>Bacteria</taxon>
        <taxon>Pseudomonadati</taxon>
        <taxon>Bacteroidota</taxon>
        <taxon>Bacteroidia</taxon>
        <taxon>Marinilabiliales</taxon>
        <taxon>Prolixibacteraceae</taxon>
        <taxon>Aquipluma</taxon>
    </lineage>
</organism>
<accession>A0A5K7S7P3</accession>
<dbReference type="PANTHER" id="PTHR43280">
    <property type="entry name" value="ARAC-FAMILY TRANSCRIPTIONAL REGULATOR"/>
    <property type="match status" value="1"/>
</dbReference>